<name>A0A831U394_GEOME</name>
<keyword evidence="1" id="KW-0732">Signal</keyword>
<accession>A0A831U394</accession>
<reference evidence="2" key="1">
    <citation type="journal article" date="2020" name="mSystems">
        <title>Genome- and Community-Level Interaction Insights into Carbon Utilization and Element Cycling Functions of Hydrothermarchaeota in Hydrothermal Sediment.</title>
        <authorList>
            <person name="Zhou Z."/>
            <person name="Liu Y."/>
            <person name="Xu W."/>
            <person name="Pan J."/>
            <person name="Luo Z.H."/>
            <person name="Li M."/>
        </authorList>
    </citation>
    <scope>NUCLEOTIDE SEQUENCE [LARGE SCALE GENOMIC DNA]</scope>
    <source>
        <strain evidence="2">SpSt-349</strain>
    </source>
</reference>
<sequence>MRFLAAFFLVALWLSSASGAPPPPRPDTGIGILVVSAFPGMAGPPELILYREPGVGRIAAKGAASFPHLAIPLKAPSGEYPLVVTARKGGWLEVIHDDAGRTAWLEPRRAWPFFPWDEILKGREARLVRGLKKPYYIVVDEGGKAVPALEPLTPEQAFRIIAVEGDRIQVLLDLAVLGWLRWRDEDGRLLVALE</sequence>
<feature type="signal peptide" evidence="1">
    <location>
        <begin position="1"/>
        <end position="19"/>
    </location>
</feature>
<organism evidence="2">
    <name type="scientific">Geobacter metallireducens</name>
    <dbReference type="NCBI Taxonomy" id="28232"/>
    <lineage>
        <taxon>Bacteria</taxon>
        <taxon>Pseudomonadati</taxon>
        <taxon>Thermodesulfobacteriota</taxon>
        <taxon>Desulfuromonadia</taxon>
        <taxon>Geobacterales</taxon>
        <taxon>Geobacteraceae</taxon>
        <taxon>Geobacter</taxon>
    </lineage>
</organism>
<evidence type="ECO:0000256" key="1">
    <source>
        <dbReference type="SAM" id="SignalP"/>
    </source>
</evidence>
<gene>
    <name evidence="2" type="ORF">ENQ87_13650</name>
</gene>
<proteinExistence type="predicted"/>
<protein>
    <submittedName>
        <fullName evidence="2">Uncharacterized protein</fullName>
    </submittedName>
</protein>
<comment type="caution">
    <text evidence="2">The sequence shown here is derived from an EMBL/GenBank/DDBJ whole genome shotgun (WGS) entry which is preliminary data.</text>
</comment>
<feature type="chain" id="PRO_5032297836" evidence="1">
    <location>
        <begin position="20"/>
        <end position="194"/>
    </location>
</feature>
<evidence type="ECO:0000313" key="2">
    <source>
        <dbReference type="EMBL" id="HEN43388.1"/>
    </source>
</evidence>
<dbReference type="AlphaFoldDB" id="A0A831U394"/>
<dbReference type="EMBL" id="DSOV01000060">
    <property type="protein sequence ID" value="HEN43388.1"/>
    <property type="molecule type" value="Genomic_DNA"/>
</dbReference>